<dbReference type="AlphaFoldDB" id="A0AAI8YN97"/>
<dbReference type="GO" id="GO:0022857">
    <property type="term" value="F:transmembrane transporter activity"/>
    <property type="evidence" value="ECO:0007669"/>
    <property type="project" value="InterPro"/>
</dbReference>
<comment type="subcellular location">
    <subcellularLocation>
        <location evidence="1">Membrane</location>
        <topology evidence="1">Multi-pass membrane protein</topology>
    </subcellularLocation>
</comment>
<dbReference type="EMBL" id="CAUWAG010000018">
    <property type="protein sequence ID" value="CAJ2510881.1"/>
    <property type="molecule type" value="Genomic_DNA"/>
</dbReference>
<proteinExistence type="predicted"/>
<evidence type="ECO:0000256" key="5">
    <source>
        <dbReference type="SAM" id="Phobius"/>
    </source>
</evidence>
<evidence type="ECO:0000256" key="3">
    <source>
        <dbReference type="ARBA" id="ARBA00022989"/>
    </source>
</evidence>
<evidence type="ECO:0000313" key="6">
    <source>
        <dbReference type="EMBL" id="CAJ2510881.1"/>
    </source>
</evidence>
<keyword evidence="2 5" id="KW-0812">Transmembrane</keyword>
<sequence length="447" mass="48582">MRRRITAHVTNSDDITPKIVTLPQQAMSPSIKDYCGSAGEKAGNETADQDEGQEEAMEGLPLLMFTLGIMTVVFLICLDHYIFGRLDGVASFVGPLLGGVLTDSRLTWRFCFWINLPVGLAAFAVLFWFLRDPPQAAQATKEPVLRRLTRVDWLSMVLLLAGFSILLLGLQWGGLVYRWSDPRVFGCILGGSLALVFYFVYQYHQGDNAAIPYRILRQRTVFFRAGFMLLMAMLIGTLVYYLPFEFQAVRGNDARTSGIMNLAFLTPLMLSPLLSGTLISLTGWYVPFMCLGGVLSTVGAGLLTTLGATTSNARLIGYQFLTGFGSGICHQIPYTSILHVLPVSDMVIGSSLCSYLNSLWAILGIVLAQVILASALIRSLDGVAGAEPHAIIQAGPTNIGDAVIPALVNTVRSAYSGALQTTYILPVVAAGLCCVYALGMEWKRLKN</sequence>
<reference evidence="6" key="1">
    <citation type="submission" date="2023-10" db="EMBL/GenBank/DDBJ databases">
        <authorList>
            <person name="Hackl T."/>
        </authorList>
    </citation>
    <scope>NUCLEOTIDE SEQUENCE</scope>
</reference>
<accession>A0AAI8YN97</accession>
<feature type="transmembrane region" description="Helical" evidence="5">
    <location>
        <begin position="423"/>
        <end position="442"/>
    </location>
</feature>
<keyword evidence="3 5" id="KW-1133">Transmembrane helix</keyword>
<organism evidence="6 7">
    <name type="scientific">Anthostomella pinea</name>
    <dbReference type="NCBI Taxonomy" id="933095"/>
    <lineage>
        <taxon>Eukaryota</taxon>
        <taxon>Fungi</taxon>
        <taxon>Dikarya</taxon>
        <taxon>Ascomycota</taxon>
        <taxon>Pezizomycotina</taxon>
        <taxon>Sordariomycetes</taxon>
        <taxon>Xylariomycetidae</taxon>
        <taxon>Xylariales</taxon>
        <taxon>Xylariaceae</taxon>
        <taxon>Anthostomella</taxon>
    </lineage>
</organism>
<dbReference type="InterPro" id="IPR011701">
    <property type="entry name" value="MFS"/>
</dbReference>
<dbReference type="PANTHER" id="PTHR23501:SF198">
    <property type="entry name" value="AZOLE RESISTANCE PROTEIN 1-RELATED"/>
    <property type="match status" value="1"/>
</dbReference>
<dbReference type="InterPro" id="IPR036259">
    <property type="entry name" value="MFS_trans_sf"/>
</dbReference>
<protein>
    <submittedName>
        <fullName evidence="6">Uu.00g065060.m01.CDS01</fullName>
    </submittedName>
</protein>
<feature type="transmembrane region" description="Helical" evidence="5">
    <location>
        <begin position="151"/>
        <end position="170"/>
    </location>
</feature>
<evidence type="ECO:0000256" key="2">
    <source>
        <dbReference type="ARBA" id="ARBA00022692"/>
    </source>
</evidence>
<feature type="transmembrane region" description="Helical" evidence="5">
    <location>
        <begin position="62"/>
        <end position="83"/>
    </location>
</feature>
<dbReference type="Gene3D" id="1.20.1250.20">
    <property type="entry name" value="MFS general substrate transporter like domains"/>
    <property type="match status" value="1"/>
</dbReference>
<feature type="transmembrane region" description="Helical" evidence="5">
    <location>
        <begin position="288"/>
        <end position="308"/>
    </location>
</feature>
<feature type="transmembrane region" description="Helical" evidence="5">
    <location>
        <begin position="106"/>
        <end position="130"/>
    </location>
</feature>
<feature type="transmembrane region" description="Helical" evidence="5">
    <location>
        <begin position="262"/>
        <end position="281"/>
    </location>
</feature>
<dbReference type="SUPFAM" id="SSF103473">
    <property type="entry name" value="MFS general substrate transporter"/>
    <property type="match status" value="1"/>
</dbReference>
<gene>
    <name evidence="6" type="ORF">KHLLAP_LOCUS11349</name>
</gene>
<dbReference type="Proteomes" id="UP001295740">
    <property type="component" value="Unassembled WGS sequence"/>
</dbReference>
<feature type="transmembrane region" description="Helical" evidence="5">
    <location>
        <begin position="221"/>
        <end position="242"/>
    </location>
</feature>
<feature type="transmembrane region" description="Helical" evidence="5">
    <location>
        <begin position="355"/>
        <end position="377"/>
    </location>
</feature>
<evidence type="ECO:0000256" key="4">
    <source>
        <dbReference type="ARBA" id="ARBA00023136"/>
    </source>
</evidence>
<keyword evidence="7" id="KW-1185">Reference proteome</keyword>
<keyword evidence="4 5" id="KW-0472">Membrane</keyword>
<feature type="transmembrane region" description="Helical" evidence="5">
    <location>
        <begin position="320"/>
        <end position="343"/>
    </location>
</feature>
<evidence type="ECO:0000256" key="1">
    <source>
        <dbReference type="ARBA" id="ARBA00004141"/>
    </source>
</evidence>
<name>A0AAI8YN97_9PEZI</name>
<comment type="caution">
    <text evidence="6">The sequence shown here is derived from an EMBL/GenBank/DDBJ whole genome shotgun (WGS) entry which is preliminary data.</text>
</comment>
<evidence type="ECO:0000313" key="7">
    <source>
        <dbReference type="Proteomes" id="UP001295740"/>
    </source>
</evidence>
<dbReference type="GO" id="GO:0005886">
    <property type="term" value="C:plasma membrane"/>
    <property type="evidence" value="ECO:0007669"/>
    <property type="project" value="TreeGrafter"/>
</dbReference>
<feature type="transmembrane region" description="Helical" evidence="5">
    <location>
        <begin position="182"/>
        <end position="201"/>
    </location>
</feature>
<dbReference type="Pfam" id="PF07690">
    <property type="entry name" value="MFS_1"/>
    <property type="match status" value="1"/>
</dbReference>
<dbReference type="PANTHER" id="PTHR23501">
    <property type="entry name" value="MAJOR FACILITATOR SUPERFAMILY"/>
    <property type="match status" value="1"/>
</dbReference>